<sequence>MDFLSHKLIRRQEYVQRGIHYQSILCSDFCTTIISRLNLWNRLSNMHILLFFFLHTCITTYQKYFY</sequence>
<protein>
    <submittedName>
        <fullName evidence="1">AAEL010320-PA</fullName>
    </submittedName>
</protein>
<gene>
    <name evidence="1" type="ORF">AaeL_AAEL010320</name>
</gene>
<reference evidence="1" key="1">
    <citation type="submission" date="2005-10" db="EMBL/GenBank/DDBJ databases">
        <authorList>
            <person name="Loftus B.J."/>
            <person name="Nene V.M."/>
            <person name="Hannick L.I."/>
            <person name="Bidwell S."/>
            <person name="Haas B."/>
            <person name="Amedeo P."/>
            <person name="Orvis J."/>
            <person name="Wortman J.R."/>
            <person name="White O.R."/>
            <person name="Salzberg S."/>
            <person name="Shumway M."/>
            <person name="Koo H."/>
            <person name="Zhao Y."/>
            <person name="Holmes M."/>
            <person name="Miller J."/>
            <person name="Schatz M."/>
            <person name="Pop M."/>
            <person name="Pai G."/>
            <person name="Utterback T."/>
            <person name="Rogers Y.-H."/>
            <person name="Kravitz S."/>
            <person name="Fraser C.M."/>
        </authorList>
    </citation>
    <scope>NUCLEOTIDE SEQUENCE</scope>
    <source>
        <strain evidence="1">Liverpool</strain>
    </source>
</reference>
<reference evidence="1" key="2">
    <citation type="journal article" date="2007" name="Science">
        <title>Genome sequence of Aedes aegypti, a major arbovirus vector.</title>
        <authorList>
            <person name="Nene V."/>
            <person name="Wortman J.R."/>
            <person name="Lawson D."/>
            <person name="Haas B."/>
            <person name="Kodira C."/>
            <person name="Tu Z.J."/>
            <person name="Loftus B."/>
            <person name="Xi Z."/>
            <person name="Megy K."/>
            <person name="Grabherr M."/>
            <person name="Ren Q."/>
            <person name="Zdobnov E.M."/>
            <person name="Lobo N.F."/>
            <person name="Campbell K.S."/>
            <person name="Brown S.E."/>
            <person name="Bonaldo M.F."/>
            <person name="Zhu J."/>
            <person name="Sinkins S.P."/>
            <person name="Hogenkamp D.G."/>
            <person name="Amedeo P."/>
            <person name="Arensburger P."/>
            <person name="Atkinson P.W."/>
            <person name="Bidwell S."/>
            <person name="Biedler J."/>
            <person name="Birney E."/>
            <person name="Bruggner R.V."/>
            <person name="Costas J."/>
            <person name="Coy M.R."/>
            <person name="Crabtree J."/>
            <person name="Crawford M."/>
            <person name="Debruyn B."/>
            <person name="Decaprio D."/>
            <person name="Eiglmeier K."/>
            <person name="Eisenstadt E."/>
            <person name="El-Dorry H."/>
            <person name="Gelbart W.M."/>
            <person name="Gomes S.L."/>
            <person name="Hammond M."/>
            <person name="Hannick L.I."/>
            <person name="Hogan J.R."/>
            <person name="Holmes M.H."/>
            <person name="Jaffe D."/>
            <person name="Johnston J.S."/>
            <person name="Kennedy R.C."/>
            <person name="Koo H."/>
            <person name="Kravitz S."/>
            <person name="Kriventseva E.V."/>
            <person name="Kulp D."/>
            <person name="Labutti K."/>
            <person name="Lee E."/>
            <person name="Li S."/>
            <person name="Lovin D.D."/>
            <person name="Mao C."/>
            <person name="Mauceli E."/>
            <person name="Menck C.F."/>
            <person name="Miller J.R."/>
            <person name="Montgomery P."/>
            <person name="Mori A."/>
            <person name="Nascimento A.L."/>
            <person name="Naveira H.F."/>
            <person name="Nusbaum C."/>
            <person name="O'leary S."/>
            <person name="Orvis J."/>
            <person name="Pertea M."/>
            <person name="Quesneville H."/>
            <person name="Reidenbach K.R."/>
            <person name="Rogers Y.H."/>
            <person name="Roth C.W."/>
            <person name="Schneider J.R."/>
            <person name="Schatz M."/>
            <person name="Shumway M."/>
            <person name="Stanke M."/>
            <person name="Stinson E.O."/>
            <person name="Tubio J.M."/>
            <person name="Vanzee J.P."/>
            <person name="Verjovski-Almeida S."/>
            <person name="Werner D."/>
            <person name="White O."/>
            <person name="Wyder S."/>
            <person name="Zeng Q."/>
            <person name="Zhao Q."/>
            <person name="Zhao Y."/>
            <person name="Hill C.A."/>
            <person name="Raikhel A.S."/>
            <person name="Soares M.B."/>
            <person name="Knudson D.L."/>
            <person name="Lee N.H."/>
            <person name="Galagan J."/>
            <person name="Salzberg S.L."/>
            <person name="Paulsen I.T."/>
            <person name="Dimopoulos G."/>
            <person name="Collins F.H."/>
            <person name="Birren B."/>
            <person name="Fraser-Liggett C.M."/>
            <person name="Severson D.W."/>
        </authorList>
    </citation>
    <scope>NUCLEOTIDE SEQUENCE [LARGE SCALE GENOMIC DNA]</scope>
    <source>
        <strain evidence="1">Liverpool</strain>
    </source>
</reference>
<name>Q0IEJ4_AEDAE</name>
<dbReference type="PaxDb" id="7159-AAEL010320-PA"/>
<evidence type="ECO:0000313" key="1">
    <source>
        <dbReference type="EMBL" id="EAT37716.1"/>
    </source>
</evidence>
<evidence type="ECO:0000313" key="2">
    <source>
        <dbReference type="Proteomes" id="UP000682892"/>
    </source>
</evidence>
<accession>Q0IEJ4</accession>
<organism evidence="1 2">
    <name type="scientific">Aedes aegypti</name>
    <name type="common">Yellowfever mosquito</name>
    <name type="synonym">Culex aegypti</name>
    <dbReference type="NCBI Taxonomy" id="7159"/>
    <lineage>
        <taxon>Eukaryota</taxon>
        <taxon>Metazoa</taxon>
        <taxon>Ecdysozoa</taxon>
        <taxon>Arthropoda</taxon>
        <taxon>Hexapoda</taxon>
        <taxon>Insecta</taxon>
        <taxon>Pterygota</taxon>
        <taxon>Neoptera</taxon>
        <taxon>Endopterygota</taxon>
        <taxon>Diptera</taxon>
        <taxon>Nematocera</taxon>
        <taxon>Culicoidea</taxon>
        <taxon>Culicidae</taxon>
        <taxon>Culicinae</taxon>
        <taxon>Aedini</taxon>
        <taxon>Aedes</taxon>
        <taxon>Stegomyia</taxon>
    </lineage>
</organism>
<proteinExistence type="predicted"/>
<reference evidence="1" key="3">
    <citation type="submission" date="2012-09" db="EMBL/GenBank/DDBJ databases">
        <authorList>
            <consortium name="VectorBase"/>
        </authorList>
    </citation>
    <scope>NUCLEOTIDE SEQUENCE</scope>
    <source>
        <strain evidence="1">Liverpool</strain>
    </source>
</reference>
<dbReference type="AlphaFoldDB" id="Q0IEJ4"/>
<dbReference type="EMBL" id="CH477655">
    <property type="protein sequence ID" value="EAT37716.1"/>
    <property type="molecule type" value="Genomic_DNA"/>
</dbReference>
<dbReference type="Proteomes" id="UP000682892">
    <property type="component" value="Unassembled WGS sequence"/>
</dbReference>